<feature type="transmembrane region" description="Helical" evidence="1">
    <location>
        <begin position="347"/>
        <end position="369"/>
    </location>
</feature>
<dbReference type="GeneID" id="62877656"/>
<evidence type="ECO:0000256" key="1">
    <source>
        <dbReference type="SAM" id="Phobius"/>
    </source>
</evidence>
<evidence type="ECO:0000313" key="3">
    <source>
        <dbReference type="Proteomes" id="UP000637819"/>
    </source>
</evidence>
<name>A0A8T8E6D1_9EURY</name>
<evidence type="ECO:0000313" key="2">
    <source>
        <dbReference type="EMBL" id="QRV17434.1"/>
    </source>
</evidence>
<dbReference type="OrthoDB" id="346232at2157"/>
<gene>
    <name evidence="2" type="ORF">JMJ58_20990</name>
</gene>
<keyword evidence="1" id="KW-0472">Membrane</keyword>
<keyword evidence="1" id="KW-0812">Transmembrane</keyword>
<keyword evidence="1" id="KW-1133">Transmembrane helix</keyword>
<feature type="transmembrane region" description="Helical" evidence="1">
    <location>
        <begin position="313"/>
        <end position="335"/>
    </location>
</feature>
<reference evidence="2 3" key="1">
    <citation type="submission" date="2021-01" db="EMBL/GenBank/DDBJ databases">
        <title>Genome Sequence and Methylation Pattern of Haloterrigena salifodinae BOL5-1, An Extremely Halophilic Archaeon from a Bolivian Salt Mine.</title>
        <authorList>
            <person name="DasSarma P."/>
            <person name="Anton B.P."/>
            <person name="DasSarma S.L."/>
            <person name="von Ehrenheim H.A.L."/>
            <person name="Martinez F.L."/>
            <person name="Guzman D."/>
            <person name="Roberts R.J."/>
            <person name="DasSarma S."/>
        </authorList>
    </citation>
    <scope>NUCLEOTIDE SEQUENCE [LARGE SCALE GENOMIC DNA]</scope>
    <source>
        <strain evidence="2 3">BOL5-1</strain>
        <plasmid evidence="2 3">pHTS138</plasmid>
    </source>
</reference>
<dbReference type="RefSeq" id="WP_204749469.1">
    <property type="nucleotide sequence ID" value="NZ_CP069189.1"/>
</dbReference>
<accession>A0A8T8E6D1</accession>
<dbReference type="Proteomes" id="UP000637819">
    <property type="component" value="Plasmid pHTS138"/>
</dbReference>
<proteinExistence type="predicted"/>
<organism evidence="2 3">
    <name type="scientific">Haloterrigena salifodinae</name>
    <dbReference type="NCBI Taxonomy" id="2675099"/>
    <lineage>
        <taxon>Archaea</taxon>
        <taxon>Methanobacteriati</taxon>
        <taxon>Methanobacteriota</taxon>
        <taxon>Stenosarchaea group</taxon>
        <taxon>Halobacteria</taxon>
        <taxon>Halobacteriales</taxon>
        <taxon>Natrialbaceae</taxon>
        <taxon>Haloterrigena</taxon>
    </lineage>
</organism>
<keyword evidence="3" id="KW-1185">Reference proteome</keyword>
<sequence length="385" mass="44452">MLSESEALFLNRCLREVPSTANITDIEFTENQITDMLVDVNVDESDLTRGWQRYFNRRTQEVLEGGVTTGNTVEKYHLNPEIIAEEWADEVDDKPWFAETRLEEVDDQSWKFIAQSDGRGKLVFRLFFNGRRVEEYTPDALKGRFAVWFVEPQSIPDEEATFKWAEFLDDDFWRALQRDLLRLQDPRTVNICRTDSVAADDNMEGIEDAIKYKFRDCGLTVDEDPQADIAEIEEYIDGPVLFGAKERDDAHLLVCECDLSPNHIHLHYVHDGKPAHLSESEYAEDIRDFVHDKVKDYHDLSAKKEDIPQTIRWLVVLFGAIGISQFLPVFSFFGVNPNSQIVTDTLIAVRIGSLVIGIAIVLYLLLPVIKFRRFSWTRESGWFST</sequence>
<dbReference type="AlphaFoldDB" id="A0A8T8E6D1"/>
<dbReference type="KEGG" id="hsal:JMJ58_20990"/>
<keyword evidence="2" id="KW-0614">Plasmid</keyword>
<geneLocation type="plasmid" evidence="2 3">
    <name>pHTS138</name>
</geneLocation>
<protein>
    <submittedName>
        <fullName evidence="2">Uncharacterized protein</fullName>
    </submittedName>
</protein>
<dbReference type="EMBL" id="CP069189">
    <property type="protein sequence ID" value="QRV17434.1"/>
    <property type="molecule type" value="Genomic_DNA"/>
</dbReference>